<proteinExistence type="predicted"/>
<sequence>MRHRRFLLGFDKLREVSHNRPRFRSRRKRRSTSLMDLALPLGFEEVTQAGKSDENKKGSKALHGCKRSDTHGVIDFLGNMEMKLCHP</sequence>
<comment type="caution">
    <text evidence="1">The sequence shown here is derived from an EMBL/GenBank/DDBJ whole genome shotgun (WGS) entry which is preliminary data.</text>
</comment>
<dbReference type="EMBL" id="JBBPBM010000120">
    <property type="protein sequence ID" value="KAK8505975.1"/>
    <property type="molecule type" value="Genomic_DNA"/>
</dbReference>
<protein>
    <submittedName>
        <fullName evidence="1">Uncharacterized protein</fullName>
    </submittedName>
</protein>
<gene>
    <name evidence="1" type="ORF">V6N12_074037</name>
</gene>
<dbReference type="Proteomes" id="UP001472677">
    <property type="component" value="Unassembled WGS sequence"/>
</dbReference>
<accession>A0ABR2BHL5</accession>
<reference evidence="1 2" key="1">
    <citation type="journal article" date="2024" name="G3 (Bethesda)">
        <title>Genome assembly of Hibiscus sabdariffa L. provides insights into metabolisms of medicinal natural products.</title>
        <authorList>
            <person name="Kim T."/>
        </authorList>
    </citation>
    <scope>NUCLEOTIDE SEQUENCE [LARGE SCALE GENOMIC DNA]</scope>
    <source>
        <strain evidence="1">TK-2024</strain>
        <tissue evidence="1">Old leaves</tissue>
    </source>
</reference>
<keyword evidence="2" id="KW-1185">Reference proteome</keyword>
<evidence type="ECO:0000313" key="2">
    <source>
        <dbReference type="Proteomes" id="UP001472677"/>
    </source>
</evidence>
<organism evidence="1 2">
    <name type="scientific">Hibiscus sabdariffa</name>
    <name type="common">roselle</name>
    <dbReference type="NCBI Taxonomy" id="183260"/>
    <lineage>
        <taxon>Eukaryota</taxon>
        <taxon>Viridiplantae</taxon>
        <taxon>Streptophyta</taxon>
        <taxon>Embryophyta</taxon>
        <taxon>Tracheophyta</taxon>
        <taxon>Spermatophyta</taxon>
        <taxon>Magnoliopsida</taxon>
        <taxon>eudicotyledons</taxon>
        <taxon>Gunneridae</taxon>
        <taxon>Pentapetalae</taxon>
        <taxon>rosids</taxon>
        <taxon>malvids</taxon>
        <taxon>Malvales</taxon>
        <taxon>Malvaceae</taxon>
        <taxon>Malvoideae</taxon>
        <taxon>Hibiscus</taxon>
    </lineage>
</organism>
<evidence type="ECO:0000313" key="1">
    <source>
        <dbReference type="EMBL" id="KAK8505975.1"/>
    </source>
</evidence>
<name>A0ABR2BHL5_9ROSI</name>